<dbReference type="Pfam" id="PF21849">
    <property type="entry name" value="DUF6908"/>
    <property type="match status" value="1"/>
</dbReference>
<gene>
    <name evidence="2" type="ORF">P4G45_09255</name>
</gene>
<dbReference type="EMBL" id="CP121194">
    <property type="protein sequence ID" value="XBH08682.1"/>
    <property type="molecule type" value="Genomic_DNA"/>
</dbReference>
<dbReference type="RefSeq" id="WP_348266192.1">
    <property type="nucleotide sequence ID" value="NZ_CP121194.1"/>
</dbReference>
<protein>
    <recommendedName>
        <fullName evidence="1">DUF6908 domain-containing protein</fullName>
    </recommendedName>
</protein>
<name>A0AAU7CU66_9BACT</name>
<reference evidence="2" key="1">
    <citation type="submission" date="2023-03" db="EMBL/GenBank/DDBJ databases">
        <title>Edaphobacter sp.</title>
        <authorList>
            <person name="Huber K.J."/>
            <person name="Papendorf J."/>
            <person name="Pilke C."/>
            <person name="Bunk B."/>
            <person name="Sproeer C."/>
            <person name="Pester M."/>
        </authorList>
    </citation>
    <scope>NUCLEOTIDE SEQUENCE</scope>
    <source>
        <strain evidence="2">DSM 109919</strain>
    </source>
</reference>
<organism evidence="2">
    <name type="scientific">Edaphobacter paludis</name>
    <dbReference type="NCBI Taxonomy" id="3035702"/>
    <lineage>
        <taxon>Bacteria</taxon>
        <taxon>Pseudomonadati</taxon>
        <taxon>Acidobacteriota</taxon>
        <taxon>Terriglobia</taxon>
        <taxon>Terriglobales</taxon>
        <taxon>Acidobacteriaceae</taxon>
        <taxon>Edaphobacter</taxon>
    </lineage>
</organism>
<sequence length="139" mass="16042">MQTILRILKQAGGWHHGLYLKIENPPYMALVIEATDESGPCGLPSISVAHYGEQNGDLMRDPEVCFELGFIDGPHLSAFYYRNDYVGVEQWSRTIVRDNYVYLASLHQQHERFAKVWDNNLRLQGFAEVFEQQQQTPRA</sequence>
<evidence type="ECO:0000313" key="2">
    <source>
        <dbReference type="EMBL" id="XBH08682.1"/>
    </source>
</evidence>
<accession>A0AAU7CU66</accession>
<dbReference type="KEGG" id="epl:P4G45_09255"/>
<dbReference type="InterPro" id="IPR054203">
    <property type="entry name" value="DUF6908"/>
</dbReference>
<dbReference type="AlphaFoldDB" id="A0AAU7CU66"/>
<proteinExistence type="predicted"/>
<feature type="domain" description="DUF6908" evidence="1">
    <location>
        <begin position="2"/>
        <end position="127"/>
    </location>
</feature>
<evidence type="ECO:0000259" key="1">
    <source>
        <dbReference type="Pfam" id="PF21849"/>
    </source>
</evidence>